<dbReference type="InterPro" id="IPR006045">
    <property type="entry name" value="Cupin_1"/>
</dbReference>
<gene>
    <name evidence="11" type="ORF">WJX72_006281</name>
</gene>
<evidence type="ECO:0000256" key="3">
    <source>
        <dbReference type="ARBA" id="ARBA00022523"/>
    </source>
</evidence>
<feature type="binding site" evidence="7">
    <location>
        <position position="96"/>
    </location>
    <ligand>
        <name>oxalate</name>
        <dbReference type="ChEBI" id="CHEBI:30623"/>
    </ligand>
</feature>
<dbReference type="InterPro" id="IPR014710">
    <property type="entry name" value="RmlC-like_jellyroll"/>
</dbReference>
<evidence type="ECO:0000256" key="5">
    <source>
        <dbReference type="ARBA" id="ARBA00022723"/>
    </source>
</evidence>
<comment type="subcellular location">
    <subcellularLocation>
        <location evidence="1">Secreted</location>
        <location evidence="1">Extracellular space</location>
        <location evidence="1">Apoplast</location>
    </subcellularLocation>
</comment>
<feature type="domain" description="Cupin type-1" evidence="10">
    <location>
        <begin position="41"/>
        <end position="192"/>
    </location>
</feature>
<organism evidence="11 12">
    <name type="scientific">[Myrmecia] bisecta</name>
    <dbReference type="NCBI Taxonomy" id="41462"/>
    <lineage>
        <taxon>Eukaryota</taxon>
        <taxon>Viridiplantae</taxon>
        <taxon>Chlorophyta</taxon>
        <taxon>core chlorophytes</taxon>
        <taxon>Trebouxiophyceae</taxon>
        <taxon>Trebouxiales</taxon>
        <taxon>Trebouxiaceae</taxon>
        <taxon>Myrmecia</taxon>
    </lineage>
</organism>
<dbReference type="SMART" id="SM00835">
    <property type="entry name" value="Cupin_1"/>
    <property type="match status" value="1"/>
</dbReference>
<evidence type="ECO:0000313" key="11">
    <source>
        <dbReference type="EMBL" id="KAK9816864.1"/>
    </source>
</evidence>
<dbReference type="Pfam" id="PF00190">
    <property type="entry name" value="Cupin_1"/>
    <property type="match status" value="1"/>
</dbReference>
<keyword evidence="5 7" id="KW-0479">Metal-binding</keyword>
<dbReference type="GO" id="GO:0048046">
    <property type="term" value="C:apoplast"/>
    <property type="evidence" value="ECO:0007669"/>
    <property type="project" value="UniProtKB-SubCell"/>
</dbReference>
<keyword evidence="3" id="KW-0052">Apoplast</keyword>
<protein>
    <recommendedName>
        <fullName evidence="10">Cupin type-1 domain-containing protein</fullName>
    </recommendedName>
</protein>
<evidence type="ECO:0000256" key="2">
    <source>
        <dbReference type="ARBA" id="ARBA00007456"/>
    </source>
</evidence>
<dbReference type="GO" id="GO:0030145">
    <property type="term" value="F:manganese ion binding"/>
    <property type="evidence" value="ECO:0007669"/>
    <property type="project" value="InterPro"/>
</dbReference>
<dbReference type="EMBL" id="JALJOR010000005">
    <property type="protein sequence ID" value="KAK9816864.1"/>
    <property type="molecule type" value="Genomic_DNA"/>
</dbReference>
<reference evidence="11 12" key="1">
    <citation type="journal article" date="2024" name="Nat. Commun.">
        <title>Phylogenomics reveals the evolutionary origins of lichenization in chlorophyte algae.</title>
        <authorList>
            <person name="Puginier C."/>
            <person name="Libourel C."/>
            <person name="Otte J."/>
            <person name="Skaloud P."/>
            <person name="Haon M."/>
            <person name="Grisel S."/>
            <person name="Petersen M."/>
            <person name="Berrin J.G."/>
            <person name="Delaux P.M."/>
            <person name="Dal Grande F."/>
            <person name="Keller J."/>
        </authorList>
    </citation>
    <scope>NUCLEOTIDE SEQUENCE [LARGE SCALE GENOMIC DNA]</scope>
    <source>
        <strain evidence="11 12">SAG 2043</strain>
    </source>
</reference>
<comment type="similarity">
    <text evidence="2">Belongs to the germin family.</text>
</comment>
<keyword evidence="4" id="KW-0964">Secreted</keyword>
<name>A0AAW1Q4G0_9CHLO</name>
<dbReference type="PANTHER" id="PTHR31238">
    <property type="entry name" value="GERMIN-LIKE PROTEIN SUBFAMILY 3 MEMBER 3"/>
    <property type="match status" value="1"/>
</dbReference>
<sequence length="368" mass="40562">MARLGCIAVAILFALTATIVAGANSSLPELQQRSVFSTNALQFTYPKNSTLSNSDAGVTYSMDLVSNPILATLPGPGLSGKVDVFQPCSLKVPHVHPRATKTSYVVAGTLQVGIAEEDTGRVLDFNLTTGQSIIVPQGLLHYMKNNQCNQTLTMLTVFNNVDPGELVMLDKILAFPDATVRASSGLDQATIDAFRAKLPTGPGDLRIDTGHYPQLSTLVFEPDSESDPVEDFDAEIVQGWHQLRRLELCYFHGLDLTELPTSVEQLRLISVLLQDEEEDEVEYLQVPPQLNLQLLEFDTWELGEPIFPVSLFNLSFTPALYGPEGFDRFPLTLDAIEQAVRDEPSHAFNCEVEQQQHLFLMLSRTLLA</sequence>
<evidence type="ECO:0000256" key="7">
    <source>
        <dbReference type="PIRSR" id="PIRSR601929-1"/>
    </source>
</evidence>
<feature type="binding site" evidence="8">
    <location>
        <position position="94"/>
    </location>
    <ligand>
        <name>Mn(2+)</name>
        <dbReference type="ChEBI" id="CHEBI:29035"/>
    </ligand>
</feature>
<dbReference type="Proteomes" id="UP001489004">
    <property type="component" value="Unassembled WGS sequence"/>
</dbReference>
<evidence type="ECO:0000313" key="12">
    <source>
        <dbReference type="Proteomes" id="UP001489004"/>
    </source>
</evidence>
<comment type="caution">
    <text evidence="11">The sequence shown here is derived from an EMBL/GenBank/DDBJ whole genome shotgun (WGS) entry which is preliminary data.</text>
</comment>
<keyword evidence="9" id="KW-0732">Signal</keyword>
<proteinExistence type="inferred from homology"/>
<dbReference type="AlphaFoldDB" id="A0AAW1Q4G0"/>
<dbReference type="PRINTS" id="PR00325">
    <property type="entry name" value="GERMIN"/>
</dbReference>
<evidence type="ECO:0000256" key="4">
    <source>
        <dbReference type="ARBA" id="ARBA00022525"/>
    </source>
</evidence>
<keyword evidence="12" id="KW-1185">Reference proteome</keyword>
<feature type="signal peptide" evidence="9">
    <location>
        <begin position="1"/>
        <end position="22"/>
    </location>
</feature>
<dbReference type="InterPro" id="IPR001929">
    <property type="entry name" value="Germin"/>
</dbReference>
<evidence type="ECO:0000256" key="6">
    <source>
        <dbReference type="ARBA" id="ARBA00023211"/>
    </source>
</evidence>
<evidence type="ECO:0000259" key="10">
    <source>
        <dbReference type="SMART" id="SM00835"/>
    </source>
</evidence>
<evidence type="ECO:0000256" key="8">
    <source>
        <dbReference type="PIRSR" id="PIRSR601929-2"/>
    </source>
</evidence>
<evidence type="ECO:0000256" key="1">
    <source>
        <dbReference type="ARBA" id="ARBA00004271"/>
    </source>
</evidence>
<dbReference type="Gene3D" id="2.60.120.10">
    <property type="entry name" value="Jelly Rolls"/>
    <property type="match status" value="1"/>
</dbReference>
<feature type="chain" id="PRO_5043373957" description="Cupin type-1 domain-containing protein" evidence="9">
    <location>
        <begin position="23"/>
        <end position="368"/>
    </location>
</feature>
<accession>A0AAW1Q4G0</accession>
<dbReference type="InterPro" id="IPR011051">
    <property type="entry name" value="RmlC_Cupin_sf"/>
</dbReference>
<feature type="binding site" evidence="8">
    <location>
        <position position="141"/>
    </location>
    <ligand>
        <name>Mn(2+)</name>
        <dbReference type="ChEBI" id="CHEBI:29035"/>
    </ligand>
</feature>
<dbReference type="SUPFAM" id="SSF51182">
    <property type="entry name" value="RmlC-like cupins"/>
    <property type="match status" value="1"/>
</dbReference>
<keyword evidence="6 7" id="KW-0464">Manganese</keyword>
<evidence type="ECO:0000256" key="9">
    <source>
        <dbReference type="SAM" id="SignalP"/>
    </source>
</evidence>
<feature type="binding site" evidence="8">
    <location>
        <position position="96"/>
    </location>
    <ligand>
        <name>Mn(2+)</name>
        <dbReference type="ChEBI" id="CHEBI:29035"/>
    </ligand>
</feature>